<gene>
    <name evidence="15" type="primary">mutM</name>
    <name evidence="15" type="synonym">fpg</name>
    <name evidence="18" type="ORF">M2A_0343</name>
</gene>
<dbReference type="InterPro" id="IPR035937">
    <property type="entry name" value="FPG_N"/>
</dbReference>
<evidence type="ECO:0000256" key="4">
    <source>
        <dbReference type="ARBA" id="ARBA00022723"/>
    </source>
</evidence>
<evidence type="ECO:0000256" key="14">
    <source>
        <dbReference type="ARBA" id="ARBA00044632"/>
    </source>
</evidence>
<comment type="caution">
    <text evidence="18">The sequence shown here is derived from an EMBL/GenBank/DDBJ whole genome shotgun (WGS) entry which is preliminary data.</text>
</comment>
<evidence type="ECO:0000256" key="8">
    <source>
        <dbReference type="ARBA" id="ARBA00022833"/>
    </source>
</evidence>
<dbReference type="InterPro" id="IPR010979">
    <property type="entry name" value="Ribosomal_uS13-like_H2TH"/>
</dbReference>
<keyword evidence="13 15" id="KW-0326">Glycosidase</keyword>
<dbReference type="FunFam" id="1.10.8.50:FF:000003">
    <property type="entry name" value="Formamidopyrimidine-DNA glycosylase"/>
    <property type="match status" value="1"/>
</dbReference>
<dbReference type="SUPFAM" id="SSF46946">
    <property type="entry name" value="S13-like H2TH domain"/>
    <property type="match status" value="1"/>
</dbReference>
<dbReference type="STRING" id="1333998.M2A_0343"/>
<evidence type="ECO:0000256" key="6">
    <source>
        <dbReference type="ARBA" id="ARBA00022771"/>
    </source>
</evidence>
<dbReference type="EC" id="4.2.99.18" evidence="15"/>
<keyword evidence="10 15" id="KW-0234">DNA repair</keyword>
<name>A0A081B726_9HYPH</name>
<dbReference type="PANTHER" id="PTHR22993:SF9">
    <property type="entry name" value="FORMAMIDOPYRIMIDINE-DNA GLYCOSYLASE"/>
    <property type="match status" value="1"/>
</dbReference>
<feature type="active site" description="Proton donor" evidence="15">
    <location>
        <position position="3"/>
    </location>
</feature>
<keyword evidence="6 15" id="KW-0863">Zinc-finger</keyword>
<comment type="function">
    <text evidence="15">Involved in base excision repair of DNA damaged by oxidation or by mutagenic agents. Acts as DNA glycosylase that recognizes and removes damaged bases. Has a preference for oxidized purines, such as 7,8-dihydro-8-oxoguanine (8-oxoG). Has AP (apurinic/apyrimidinic) lyase activity and introduces nicks in the DNA strand. Cleaves the DNA backbone by beta-delta elimination to generate a single-strand break at the site of the removed base with both 3'- and 5'-phosphates.</text>
</comment>
<dbReference type="GO" id="GO:0034039">
    <property type="term" value="F:8-oxo-7,8-dihydroguanine DNA N-glycosylase activity"/>
    <property type="evidence" value="ECO:0007669"/>
    <property type="project" value="TreeGrafter"/>
</dbReference>
<accession>A0A081B726</accession>
<evidence type="ECO:0000313" key="18">
    <source>
        <dbReference type="EMBL" id="GAK43844.1"/>
    </source>
</evidence>
<dbReference type="RefSeq" id="WP_045442072.1">
    <property type="nucleotide sequence ID" value="NZ_BBIO01000001.1"/>
</dbReference>
<dbReference type="HAMAP" id="MF_00103">
    <property type="entry name" value="Fapy_DNA_glycosyl"/>
    <property type="match status" value="1"/>
</dbReference>
<dbReference type="InterPro" id="IPR015887">
    <property type="entry name" value="DNA_glyclase_Znf_dom_DNA_BS"/>
</dbReference>
<dbReference type="PROSITE" id="PS51066">
    <property type="entry name" value="ZF_FPG_2"/>
    <property type="match status" value="1"/>
</dbReference>
<dbReference type="EMBL" id="BBIO01000001">
    <property type="protein sequence ID" value="GAK43844.1"/>
    <property type="molecule type" value="Genomic_DNA"/>
</dbReference>
<feature type="domain" description="FPG-type" evidence="16">
    <location>
        <begin position="265"/>
        <end position="301"/>
    </location>
</feature>
<dbReference type="PANTHER" id="PTHR22993">
    <property type="entry name" value="FORMAMIDOPYRIMIDINE-DNA GLYCOSYLASE"/>
    <property type="match status" value="1"/>
</dbReference>
<organism evidence="18 19">
    <name type="scientific">Tepidicaulis marinus</name>
    <dbReference type="NCBI Taxonomy" id="1333998"/>
    <lineage>
        <taxon>Bacteria</taxon>
        <taxon>Pseudomonadati</taxon>
        <taxon>Pseudomonadota</taxon>
        <taxon>Alphaproteobacteria</taxon>
        <taxon>Hyphomicrobiales</taxon>
        <taxon>Parvibaculaceae</taxon>
        <taxon>Tepidicaulis</taxon>
    </lineage>
</organism>
<dbReference type="Pfam" id="PF06831">
    <property type="entry name" value="H2TH"/>
    <property type="match status" value="1"/>
</dbReference>
<keyword evidence="11 15" id="KW-0456">Lyase</keyword>
<dbReference type="Gene3D" id="1.10.8.50">
    <property type="match status" value="1"/>
</dbReference>
<keyword evidence="7 15" id="KW-0378">Hydrolase</keyword>
<evidence type="ECO:0000256" key="15">
    <source>
        <dbReference type="HAMAP-Rule" id="MF_00103"/>
    </source>
</evidence>
<evidence type="ECO:0000259" key="17">
    <source>
        <dbReference type="PROSITE" id="PS51068"/>
    </source>
</evidence>
<evidence type="ECO:0000256" key="1">
    <source>
        <dbReference type="ARBA" id="ARBA00001668"/>
    </source>
</evidence>
<evidence type="ECO:0000256" key="7">
    <source>
        <dbReference type="ARBA" id="ARBA00022801"/>
    </source>
</evidence>
<dbReference type="Gene3D" id="3.20.190.10">
    <property type="entry name" value="MutM-like, N-terminal"/>
    <property type="match status" value="1"/>
</dbReference>
<evidence type="ECO:0000256" key="13">
    <source>
        <dbReference type="ARBA" id="ARBA00023295"/>
    </source>
</evidence>
<dbReference type="SUPFAM" id="SSF81624">
    <property type="entry name" value="N-terminal domain of MutM-like DNA repair proteins"/>
    <property type="match status" value="1"/>
</dbReference>
<comment type="catalytic activity">
    <reaction evidence="1 15">
        <text>Hydrolysis of DNA containing ring-opened 7-methylguanine residues, releasing 2,6-diamino-4-hydroxy-5-(N-methyl)formamidopyrimidine.</text>
        <dbReference type="EC" id="3.2.2.23"/>
    </reaction>
</comment>
<dbReference type="InterPro" id="IPR015886">
    <property type="entry name" value="H2TH_FPG"/>
</dbReference>
<feature type="binding site" evidence="15">
    <location>
        <position position="112"/>
    </location>
    <ligand>
        <name>DNA</name>
        <dbReference type="ChEBI" id="CHEBI:16991"/>
    </ligand>
</feature>
<dbReference type="Pfam" id="PF01149">
    <property type="entry name" value="Fapy_DNA_glyco"/>
    <property type="match status" value="1"/>
</dbReference>
<evidence type="ECO:0000256" key="2">
    <source>
        <dbReference type="ARBA" id="ARBA00009409"/>
    </source>
</evidence>
<comment type="cofactor">
    <cofactor evidence="15">
        <name>Zn(2+)</name>
        <dbReference type="ChEBI" id="CHEBI:29105"/>
    </cofactor>
    <text evidence="15">Binds 1 zinc ion per subunit.</text>
</comment>
<feature type="active site" description="Schiff-base intermediate with DNA" evidence="15">
    <location>
        <position position="2"/>
    </location>
</feature>
<evidence type="ECO:0000256" key="12">
    <source>
        <dbReference type="ARBA" id="ARBA00023268"/>
    </source>
</evidence>
<dbReference type="SMART" id="SM01232">
    <property type="entry name" value="H2TH"/>
    <property type="match status" value="1"/>
</dbReference>
<protein>
    <recommendedName>
        <fullName evidence="15">Formamidopyrimidine-DNA glycosylase</fullName>
        <shortName evidence="15">Fapy-DNA glycosylase</shortName>
        <ecNumber evidence="15">3.2.2.23</ecNumber>
    </recommendedName>
    <alternativeName>
        <fullName evidence="15">DNA-(apurinic or apyrimidinic site) lyase MutM</fullName>
        <shortName evidence="15">AP lyase MutM</shortName>
        <ecNumber evidence="15">4.2.99.18</ecNumber>
    </alternativeName>
</protein>
<dbReference type="CDD" id="cd08966">
    <property type="entry name" value="EcFpg-like_N"/>
    <property type="match status" value="1"/>
</dbReference>
<dbReference type="GO" id="GO:0003684">
    <property type="term" value="F:damaged DNA binding"/>
    <property type="evidence" value="ECO:0007669"/>
    <property type="project" value="InterPro"/>
</dbReference>
<keyword evidence="9 15" id="KW-0238">DNA-binding</keyword>
<feature type="binding site" evidence="15">
    <location>
        <position position="131"/>
    </location>
    <ligand>
        <name>DNA</name>
        <dbReference type="ChEBI" id="CHEBI:16991"/>
    </ligand>
</feature>
<comment type="catalytic activity">
    <reaction evidence="14 15">
        <text>2'-deoxyribonucleotide-(2'-deoxyribose 5'-phosphate)-2'-deoxyribonucleotide-DNA = a 3'-end 2'-deoxyribonucleotide-(2,3-dehydro-2,3-deoxyribose 5'-phosphate)-DNA + a 5'-end 5'-phospho-2'-deoxyribonucleoside-DNA + H(+)</text>
        <dbReference type="Rhea" id="RHEA:66592"/>
        <dbReference type="Rhea" id="RHEA-COMP:13180"/>
        <dbReference type="Rhea" id="RHEA-COMP:16897"/>
        <dbReference type="Rhea" id="RHEA-COMP:17067"/>
        <dbReference type="ChEBI" id="CHEBI:15378"/>
        <dbReference type="ChEBI" id="CHEBI:136412"/>
        <dbReference type="ChEBI" id="CHEBI:157695"/>
        <dbReference type="ChEBI" id="CHEBI:167181"/>
        <dbReference type="EC" id="4.2.99.18"/>
    </reaction>
</comment>
<keyword evidence="19" id="KW-1185">Reference proteome</keyword>
<dbReference type="InterPro" id="IPR000214">
    <property type="entry name" value="Znf_DNA_glyclase/AP_lyase"/>
</dbReference>
<evidence type="ECO:0000256" key="11">
    <source>
        <dbReference type="ARBA" id="ARBA00023239"/>
    </source>
</evidence>
<dbReference type="eggNOG" id="COG0266">
    <property type="taxonomic scope" value="Bacteria"/>
</dbReference>
<comment type="subunit">
    <text evidence="3 15">Monomer.</text>
</comment>
<proteinExistence type="inferred from homology"/>
<keyword evidence="5 15" id="KW-0227">DNA damage</keyword>
<feature type="domain" description="Formamidopyrimidine-DNA glycosylase catalytic" evidence="17">
    <location>
        <begin position="2"/>
        <end position="134"/>
    </location>
</feature>
<dbReference type="InterPro" id="IPR012319">
    <property type="entry name" value="FPG_cat"/>
</dbReference>
<feature type="binding site" evidence="15">
    <location>
        <position position="174"/>
    </location>
    <ligand>
        <name>DNA</name>
        <dbReference type="ChEBI" id="CHEBI:16991"/>
    </ligand>
</feature>
<keyword evidence="8 15" id="KW-0862">Zinc</keyword>
<comment type="similarity">
    <text evidence="2 15">Belongs to the FPG family.</text>
</comment>
<dbReference type="InterPro" id="IPR020629">
    <property type="entry name" value="FPG_Glyclase"/>
</dbReference>
<keyword evidence="4 15" id="KW-0479">Metal-binding</keyword>
<reference evidence="18 19" key="1">
    <citation type="submission" date="2014-07" db="EMBL/GenBank/DDBJ databases">
        <title>Tepidicaulis marinum gen. nov., sp. nov., a novel marine bacterium denitrifying nitrate to nitrous oxide strictly under microaerobic conditions.</title>
        <authorList>
            <person name="Takeuchi M."/>
            <person name="Yamagishi T."/>
            <person name="Kamagata Y."/>
            <person name="Oshima K."/>
            <person name="Hattori M."/>
            <person name="Katayama T."/>
            <person name="Hanada S."/>
            <person name="Tamaki H."/>
            <person name="Marumo K."/>
            <person name="Maeda H."/>
            <person name="Nedachi M."/>
            <person name="Iwasaki W."/>
            <person name="Suwa Y."/>
            <person name="Sakata S."/>
        </authorList>
    </citation>
    <scope>NUCLEOTIDE SEQUENCE [LARGE SCALE GENOMIC DNA]</scope>
    <source>
        <strain evidence="18 19">MA2</strain>
    </source>
</reference>
<sequence>MPELPEVETVRRGLEPAMAGKRITRALAKRPDLRFPLPERFAERLTGRRVMHLGRRAKYLLVHLDGGEVLLSHLGMSGRFTIWPPKGKGAASSPGDFALEGTMAGPDGAGPHDHIVLDMEDGTRIVYSDHRRFGYMDLIGEAELPQSKHLASLGPEPLGNEFNAAFLAQRFAGKKAPLKAALLDQHVVAGLGNIYVCEALHRAGLSPRRQAGTLSARGGLPTERLERLTRAVREVIAEAIEAGGSTLRDYAQTDGTLGYFQHRFAVYDREGESCSKPGCKGRVTRIVQSGRSSFFCGTCQR</sequence>
<dbReference type="NCBIfam" id="NF002211">
    <property type="entry name" value="PRK01103.1"/>
    <property type="match status" value="1"/>
</dbReference>
<evidence type="ECO:0000256" key="5">
    <source>
        <dbReference type="ARBA" id="ARBA00022763"/>
    </source>
</evidence>
<dbReference type="SUPFAM" id="SSF57716">
    <property type="entry name" value="Glucocorticoid receptor-like (DNA-binding domain)"/>
    <property type="match status" value="1"/>
</dbReference>
<dbReference type="AlphaFoldDB" id="A0A081B726"/>
<dbReference type="GO" id="GO:0006284">
    <property type="term" value="P:base-excision repair"/>
    <property type="evidence" value="ECO:0007669"/>
    <property type="project" value="InterPro"/>
</dbReference>
<feature type="active site" description="Proton donor; for beta-elimination activity" evidence="15">
    <location>
        <position position="58"/>
    </location>
</feature>
<evidence type="ECO:0000259" key="16">
    <source>
        <dbReference type="PROSITE" id="PS51066"/>
    </source>
</evidence>
<dbReference type="Proteomes" id="UP000028702">
    <property type="component" value="Unassembled WGS sequence"/>
</dbReference>
<dbReference type="GO" id="GO:0140078">
    <property type="term" value="F:class I DNA-(apurinic or apyrimidinic site) endonuclease activity"/>
    <property type="evidence" value="ECO:0007669"/>
    <property type="project" value="UniProtKB-EC"/>
</dbReference>
<dbReference type="GO" id="GO:0008270">
    <property type="term" value="F:zinc ion binding"/>
    <property type="evidence" value="ECO:0007669"/>
    <property type="project" value="UniProtKB-UniRule"/>
</dbReference>
<feature type="active site" description="Proton donor; for delta-elimination activity" evidence="15">
    <location>
        <position position="291"/>
    </location>
</feature>
<dbReference type="PROSITE" id="PS51068">
    <property type="entry name" value="FPG_CAT"/>
    <property type="match status" value="1"/>
</dbReference>
<evidence type="ECO:0000256" key="3">
    <source>
        <dbReference type="ARBA" id="ARBA00011245"/>
    </source>
</evidence>
<dbReference type="PROSITE" id="PS01242">
    <property type="entry name" value="ZF_FPG_1"/>
    <property type="match status" value="1"/>
</dbReference>
<keyword evidence="12 15" id="KW-0511">Multifunctional enzyme</keyword>
<dbReference type="SMART" id="SM00898">
    <property type="entry name" value="Fapy_DNA_glyco"/>
    <property type="match status" value="1"/>
</dbReference>
<dbReference type="EC" id="3.2.2.23" evidence="15"/>
<evidence type="ECO:0000313" key="19">
    <source>
        <dbReference type="Proteomes" id="UP000028702"/>
    </source>
</evidence>
<evidence type="ECO:0000256" key="10">
    <source>
        <dbReference type="ARBA" id="ARBA00023204"/>
    </source>
</evidence>
<evidence type="ECO:0000256" key="9">
    <source>
        <dbReference type="ARBA" id="ARBA00023125"/>
    </source>
</evidence>